<sequence>MSTDIQYFENGEAFGVKNNFRQMPNGEVRLGLLADDGSSYTRTVSQVATWQNSHYHEKYDELYVVQEGQVALAILNDHEQLQLKLYAETDVFIVPHHTIHNIFQFAGAVTHNIKYGASEPSDWLASPTLDQLVKGLSAADILHLTK</sequence>
<dbReference type="SUPFAM" id="SSF51182">
    <property type="entry name" value="RmlC-like cupins"/>
    <property type="match status" value="1"/>
</dbReference>
<reference evidence="1 2" key="1">
    <citation type="submission" date="2018-07" db="EMBL/GenBank/DDBJ databases">
        <title>Genomic Encyclopedia of Type Strains, Phase III (KMG-III): the genomes of soil and plant-associated and newly described type strains.</title>
        <authorList>
            <person name="Whitman W."/>
        </authorList>
    </citation>
    <scope>NUCLEOTIDE SEQUENCE [LARGE SCALE GENOMIC DNA]</scope>
    <source>
        <strain evidence="1 2">CECT 7031</strain>
    </source>
</reference>
<dbReference type="Proteomes" id="UP000254912">
    <property type="component" value="Unassembled WGS sequence"/>
</dbReference>
<dbReference type="AlphaFoldDB" id="A0A288QU97"/>
<dbReference type="RefSeq" id="WP_070230287.1">
    <property type="nucleotide sequence ID" value="NZ_BJYO01000002.1"/>
</dbReference>
<dbReference type="GeneID" id="94546237"/>
<dbReference type="CDD" id="cd02208">
    <property type="entry name" value="cupin_RmlC-like"/>
    <property type="match status" value="1"/>
</dbReference>
<evidence type="ECO:0000313" key="1">
    <source>
        <dbReference type="EMBL" id="RDL12241.1"/>
    </source>
</evidence>
<evidence type="ECO:0000313" key="2">
    <source>
        <dbReference type="Proteomes" id="UP000254912"/>
    </source>
</evidence>
<dbReference type="InterPro" id="IPR011051">
    <property type="entry name" value="RmlC_Cupin_sf"/>
</dbReference>
<protein>
    <submittedName>
        <fullName evidence="1">Uncharacterized protein</fullName>
    </submittedName>
</protein>
<accession>A0A288QU97</accession>
<organism evidence="1 2">
    <name type="scientific">Weissella soli</name>
    <dbReference type="NCBI Taxonomy" id="155866"/>
    <lineage>
        <taxon>Bacteria</taxon>
        <taxon>Bacillati</taxon>
        <taxon>Bacillota</taxon>
        <taxon>Bacilli</taxon>
        <taxon>Lactobacillales</taxon>
        <taxon>Lactobacillaceae</taxon>
        <taxon>Weissella</taxon>
    </lineage>
</organism>
<name>A0A288QU97_9LACO</name>
<keyword evidence="2" id="KW-1185">Reference proteome</keyword>
<gene>
    <name evidence="1" type="ORF">DFP99_0676</name>
</gene>
<dbReference type="InterPro" id="IPR014710">
    <property type="entry name" value="RmlC-like_jellyroll"/>
</dbReference>
<dbReference type="Gene3D" id="2.60.120.10">
    <property type="entry name" value="Jelly Rolls"/>
    <property type="match status" value="1"/>
</dbReference>
<comment type="caution">
    <text evidence="1">The sequence shown here is derived from an EMBL/GenBank/DDBJ whole genome shotgun (WGS) entry which is preliminary data.</text>
</comment>
<dbReference type="EMBL" id="QRAS01000001">
    <property type="protein sequence ID" value="RDL12241.1"/>
    <property type="molecule type" value="Genomic_DNA"/>
</dbReference>
<proteinExistence type="predicted"/>
<dbReference type="KEGG" id="wso:WSWS_01047"/>